<dbReference type="Pfam" id="PF21010">
    <property type="entry name" value="HA2_C"/>
    <property type="match status" value="1"/>
</dbReference>
<name>A0AA36JRQ4_9DINO</name>
<dbReference type="Gene3D" id="1.20.120.1080">
    <property type="match status" value="1"/>
</dbReference>
<gene>
    <name evidence="2" type="ORF">EVOR1521_LOCUS30911</name>
</gene>
<dbReference type="GO" id="GO:0004386">
    <property type="term" value="F:helicase activity"/>
    <property type="evidence" value="ECO:0007669"/>
    <property type="project" value="TreeGrafter"/>
</dbReference>
<dbReference type="GO" id="GO:0003723">
    <property type="term" value="F:RNA binding"/>
    <property type="evidence" value="ECO:0007669"/>
    <property type="project" value="TreeGrafter"/>
</dbReference>
<dbReference type="SMART" id="SM00847">
    <property type="entry name" value="HA2"/>
    <property type="match status" value="1"/>
</dbReference>
<accession>A0AA36JRQ4</accession>
<dbReference type="Proteomes" id="UP001178507">
    <property type="component" value="Unassembled WGS sequence"/>
</dbReference>
<sequence length="605" mass="66385">MQRVPLENVYLQVCASGIGEKGISDQSEALSPAKFLELTPDPPDKSSVDFAEAALRELGALDPEDKLDGLTPLGRHLAALPCHPRLGKILVLGCLLGVPGPCLSICAAMSVRNPMLTTQDTAKRANWQTARNEMVAEIGTRSDHCAWAHIVQEWRFGDMKQRELCRKLGLSFERMCSSMFERKHLSESLVQVGLLPASFKDDELDSKDKMPDWNLVRAAVVGGLYPNILHAQRRHSSGRYQTGSFGDKAKFLTYQMLQRNTAGREAWPKTVNLHPNSLMFGHDQFHCPWLAFYTIQQTTKLYAYDVSEASPFSLLLFGGEPEYNECTHTLQILAALDGDTAVHLVLEALKQRPRLAPAVVGFACPALTYAPARAMAERRCWGVLTQVPGAEGEGFGVISSPEIEATFGAEVAVSREQLGGFQVGQELSFSCALDAENKPRAFELLPGGWTGPLAPAPAGLGAALSAVPMSSAFGGSARCAWQRWVGGFASFRCRGGKQLVPLLQAARKGIQDVLEHKLEDVKWDVTTSKELQMCVQLLRCNGLGFRKPDPADFVRLSDSQVKEFDESVNETAFMMKKASGMKQRALVPKKLARLQTFLSQHRTVA</sequence>
<dbReference type="EMBL" id="CAUJNA010003796">
    <property type="protein sequence ID" value="CAJ1409951.1"/>
    <property type="molecule type" value="Genomic_DNA"/>
</dbReference>
<evidence type="ECO:0000313" key="2">
    <source>
        <dbReference type="EMBL" id="CAJ1409951.1"/>
    </source>
</evidence>
<evidence type="ECO:0000313" key="3">
    <source>
        <dbReference type="Proteomes" id="UP001178507"/>
    </source>
</evidence>
<dbReference type="InterPro" id="IPR011709">
    <property type="entry name" value="DEAD-box_helicase_OB_fold"/>
</dbReference>
<protein>
    <recommendedName>
        <fullName evidence="1">Helicase-associated domain-containing protein</fullName>
    </recommendedName>
</protein>
<keyword evidence="3" id="KW-1185">Reference proteome</keyword>
<dbReference type="InterPro" id="IPR007502">
    <property type="entry name" value="Helicase-assoc_dom"/>
</dbReference>
<reference evidence="2" key="1">
    <citation type="submission" date="2023-08" db="EMBL/GenBank/DDBJ databases">
        <authorList>
            <person name="Chen Y."/>
            <person name="Shah S."/>
            <person name="Dougan E. K."/>
            <person name="Thang M."/>
            <person name="Chan C."/>
        </authorList>
    </citation>
    <scope>NUCLEOTIDE SEQUENCE</scope>
</reference>
<feature type="domain" description="Helicase-associated" evidence="1">
    <location>
        <begin position="50"/>
        <end position="148"/>
    </location>
</feature>
<proteinExistence type="predicted"/>
<organism evidence="2 3">
    <name type="scientific">Effrenium voratum</name>
    <dbReference type="NCBI Taxonomy" id="2562239"/>
    <lineage>
        <taxon>Eukaryota</taxon>
        <taxon>Sar</taxon>
        <taxon>Alveolata</taxon>
        <taxon>Dinophyceae</taxon>
        <taxon>Suessiales</taxon>
        <taxon>Symbiodiniaceae</taxon>
        <taxon>Effrenium</taxon>
    </lineage>
</organism>
<dbReference type="Pfam" id="PF07717">
    <property type="entry name" value="OB_NTP_bind"/>
    <property type="match status" value="1"/>
</dbReference>
<dbReference type="PANTHER" id="PTHR18934:SF267">
    <property type="entry name" value="ATP-DEPENDENT RNA HELICASE YLR419W-RELATED"/>
    <property type="match status" value="1"/>
</dbReference>
<comment type="caution">
    <text evidence="2">The sequence shown here is derived from an EMBL/GenBank/DDBJ whole genome shotgun (WGS) entry which is preliminary data.</text>
</comment>
<dbReference type="AlphaFoldDB" id="A0AA36JRQ4"/>
<dbReference type="PANTHER" id="PTHR18934">
    <property type="entry name" value="ATP-DEPENDENT RNA HELICASE"/>
    <property type="match status" value="1"/>
</dbReference>
<evidence type="ECO:0000259" key="1">
    <source>
        <dbReference type="SMART" id="SM00847"/>
    </source>
</evidence>